<dbReference type="OrthoDB" id="9986773at2759"/>
<reference evidence="1" key="1">
    <citation type="journal article" date="2023" name="Science">
        <title>Genome structures resolve the early diversification of teleost fishes.</title>
        <authorList>
            <person name="Parey E."/>
            <person name="Louis A."/>
            <person name="Montfort J."/>
            <person name="Bouchez O."/>
            <person name="Roques C."/>
            <person name="Iampietro C."/>
            <person name="Lluch J."/>
            <person name="Castinel A."/>
            <person name="Donnadieu C."/>
            <person name="Desvignes T."/>
            <person name="Floi Bucao C."/>
            <person name="Jouanno E."/>
            <person name="Wen M."/>
            <person name="Mejri S."/>
            <person name="Dirks R."/>
            <person name="Jansen H."/>
            <person name="Henkel C."/>
            <person name="Chen W.J."/>
            <person name="Zahm M."/>
            <person name="Cabau C."/>
            <person name="Klopp C."/>
            <person name="Thompson A.W."/>
            <person name="Robinson-Rechavi M."/>
            <person name="Braasch I."/>
            <person name="Lecointre G."/>
            <person name="Bobe J."/>
            <person name="Postlethwait J.H."/>
            <person name="Berthelot C."/>
            <person name="Roest Crollius H."/>
            <person name="Guiguen Y."/>
        </authorList>
    </citation>
    <scope>NUCLEOTIDE SEQUENCE</scope>
    <source>
        <strain evidence="1">WJC10195</strain>
    </source>
</reference>
<evidence type="ECO:0000313" key="2">
    <source>
        <dbReference type="Proteomes" id="UP001152622"/>
    </source>
</evidence>
<dbReference type="Proteomes" id="UP001152622">
    <property type="component" value="Chromosome 2"/>
</dbReference>
<accession>A0A9Q1G5K8</accession>
<evidence type="ECO:0000313" key="1">
    <source>
        <dbReference type="EMBL" id="KAJ8375904.1"/>
    </source>
</evidence>
<proteinExistence type="predicted"/>
<organism evidence="1 2">
    <name type="scientific">Synaphobranchus kaupii</name>
    <name type="common">Kaup's arrowtooth eel</name>
    <dbReference type="NCBI Taxonomy" id="118154"/>
    <lineage>
        <taxon>Eukaryota</taxon>
        <taxon>Metazoa</taxon>
        <taxon>Chordata</taxon>
        <taxon>Craniata</taxon>
        <taxon>Vertebrata</taxon>
        <taxon>Euteleostomi</taxon>
        <taxon>Actinopterygii</taxon>
        <taxon>Neopterygii</taxon>
        <taxon>Teleostei</taxon>
        <taxon>Anguilliformes</taxon>
        <taxon>Synaphobranchidae</taxon>
        <taxon>Synaphobranchus</taxon>
    </lineage>
</organism>
<keyword evidence="2" id="KW-1185">Reference proteome</keyword>
<name>A0A9Q1G5K8_SYNKA</name>
<comment type="caution">
    <text evidence="1">The sequence shown here is derived from an EMBL/GenBank/DDBJ whole genome shotgun (WGS) entry which is preliminary data.</text>
</comment>
<dbReference type="AlphaFoldDB" id="A0A9Q1G5K8"/>
<gene>
    <name evidence="1" type="ORF">SKAU_G00064840</name>
</gene>
<dbReference type="EMBL" id="JAINUF010000002">
    <property type="protein sequence ID" value="KAJ8375904.1"/>
    <property type="molecule type" value="Genomic_DNA"/>
</dbReference>
<sequence>MVTEDETLEENWGKIKEVWIKSCEESVGRRKRQNKPWITQTTLEKIEDRKKLKNHLNSARTRGAKAKYQHEYREKHLEVRRFIRRDKRLFTDEMATKAETAASQGKMKELYDITKTLSGKHASPEKPVKDKNGRILTTSEDQMKRWAEHFRELLNRPAPEERMPYKYFRLRLVKELIQEHPLPRRSTGGRPCVNIPLRLTGRHFPSFVPPTEAQGQSTRRHCRVCLYTT</sequence>
<protein>
    <submittedName>
        <fullName evidence="1">Uncharacterized protein</fullName>
    </submittedName>
</protein>